<keyword evidence="3" id="KW-1185">Reference proteome</keyword>
<accession>A0A8J4EXW0</accession>
<gene>
    <name evidence="2" type="ORF">Vafri_7098</name>
</gene>
<feature type="compositionally biased region" description="Low complexity" evidence="1">
    <location>
        <begin position="9"/>
        <end position="32"/>
    </location>
</feature>
<name>A0A8J4EXW0_9CHLO</name>
<dbReference type="AlphaFoldDB" id="A0A8J4EXW0"/>
<reference evidence="2" key="1">
    <citation type="journal article" date="2021" name="Proc. Natl. Acad. Sci. U.S.A.">
        <title>Three genomes in the algal genus Volvox reveal the fate of a haploid sex-determining region after a transition to homothallism.</title>
        <authorList>
            <person name="Yamamoto K."/>
            <person name="Hamaji T."/>
            <person name="Kawai-Toyooka H."/>
            <person name="Matsuzaki R."/>
            <person name="Takahashi F."/>
            <person name="Nishimura Y."/>
            <person name="Kawachi M."/>
            <person name="Noguchi H."/>
            <person name="Minakuchi Y."/>
            <person name="Umen J.G."/>
            <person name="Toyoda A."/>
            <person name="Nozaki H."/>
        </authorList>
    </citation>
    <scope>NUCLEOTIDE SEQUENCE</scope>
    <source>
        <strain evidence="2">NIES-3780</strain>
    </source>
</reference>
<protein>
    <submittedName>
        <fullName evidence="2">Uncharacterized protein</fullName>
    </submittedName>
</protein>
<feature type="region of interest" description="Disordered" evidence="1">
    <location>
        <begin position="1"/>
        <end position="32"/>
    </location>
</feature>
<comment type="caution">
    <text evidence="2">The sequence shown here is derived from an EMBL/GenBank/DDBJ whole genome shotgun (WGS) entry which is preliminary data.</text>
</comment>
<evidence type="ECO:0000313" key="2">
    <source>
        <dbReference type="EMBL" id="GIL51246.1"/>
    </source>
</evidence>
<proteinExistence type="predicted"/>
<feature type="region of interest" description="Disordered" evidence="1">
    <location>
        <begin position="86"/>
        <end position="105"/>
    </location>
</feature>
<evidence type="ECO:0000313" key="3">
    <source>
        <dbReference type="Proteomes" id="UP000747399"/>
    </source>
</evidence>
<dbReference type="Proteomes" id="UP000747399">
    <property type="component" value="Unassembled WGS sequence"/>
</dbReference>
<sequence length="105" mass="11302">MVYGSCQESSATSMCRWSASSSASRKGPSLKSLPHSTQALMLQHTYGISNHLILSSIHPSAQAILDPITHNEGHCCTSSHISRQQQETATEASENTNMYGTYGTS</sequence>
<dbReference type="EMBL" id="BNCO01000010">
    <property type="protein sequence ID" value="GIL51246.1"/>
    <property type="molecule type" value="Genomic_DNA"/>
</dbReference>
<organism evidence="2 3">
    <name type="scientific">Volvox africanus</name>
    <dbReference type="NCBI Taxonomy" id="51714"/>
    <lineage>
        <taxon>Eukaryota</taxon>
        <taxon>Viridiplantae</taxon>
        <taxon>Chlorophyta</taxon>
        <taxon>core chlorophytes</taxon>
        <taxon>Chlorophyceae</taxon>
        <taxon>CS clade</taxon>
        <taxon>Chlamydomonadales</taxon>
        <taxon>Volvocaceae</taxon>
        <taxon>Volvox</taxon>
    </lineage>
</organism>
<evidence type="ECO:0000256" key="1">
    <source>
        <dbReference type="SAM" id="MobiDB-lite"/>
    </source>
</evidence>